<dbReference type="RefSeq" id="WP_009574185.1">
    <property type="nucleotide sequence ID" value="NZ_FNBL01000012.1"/>
</dbReference>
<evidence type="ECO:0000313" key="3">
    <source>
        <dbReference type="Proteomes" id="UP000182284"/>
    </source>
</evidence>
<dbReference type="PANTHER" id="PTHR43236">
    <property type="entry name" value="ANTITOXIN HIGA1"/>
    <property type="match status" value="1"/>
</dbReference>
<gene>
    <name evidence="2" type="ORF">SAMN04488117_11232</name>
</gene>
<dbReference type="Pfam" id="PF06114">
    <property type="entry name" value="Peptidase_M78"/>
    <property type="match status" value="1"/>
</dbReference>
<accession>A0A1G7RLU2</accession>
<reference evidence="2 3" key="1">
    <citation type="submission" date="2016-10" db="EMBL/GenBank/DDBJ databases">
        <authorList>
            <person name="de Groot N.N."/>
        </authorList>
    </citation>
    <scope>NUCLEOTIDE SEQUENCE [LARGE SCALE GENOMIC DNA]</scope>
    <source>
        <strain evidence="2 3">DSM 27375</strain>
    </source>
</reference>
<evidence type="ECO:0000259" key="1">
    <source>
        <dbReference type="Pfam" id="PF06114"/>
    </source>
</evidence>
<dbReference type="PANTHER" id="PTHR43236:SF1">
    <property type="entry name" value="BLL7220 PROTEIN"/>
    <property type="match status" value="1"/>
</dbReference>
<proteinExistence type="predicted"/>
<feature type="domain" description="IrrE N-terminal-like" evidence="1">
    <location>
        <begin position="53"/>
        <end position="160"/>
    </location>
</feature>
<dbReference type="EMBL" id="FNBL01000012">
    <property type="protein sequence ID" value="SDG11060.1"/>
    <property type="molecule type" value="Genomic_DNA"/>
</dbReference>
<name>A0A1G7RLU2_9RHOB</name>
<dbReference type="InterPro" id="IPR052345">
    <property type="entry name" value="Rad_response_metalloprotease"/>
</dbReference>
<dbReference type="Gene3D" id="1.10.10.2910">
    <property type="match status" value="1"/>
</dbReference>
<evidence type="ECO:0000313" key="2">
    <source>
        <dbReference type="EMBL" id="SDG11060.1"/>
    </source>
</evidence>
<protein>
    <recommendedName>
        <fullName evidence="1">IrrE N-terminal-like domain-containing protein</fullName>
    </recommendedName>
</protein>
<organism evidence="2 3">
    <name type="scientific">Celeribacter baekdonensis</name>
    <dbReference type="NCBI Taxonomy" id="875171"/>
    <lineage>
        <taxon>Bacteria</taxon>
        <taxon>Pseudomonadati</taxon>
        <taxon>Pseudomonadota</taxon>
        <taxon>Alphaproteobacteria</taxon>
        <taxon>Rhodobacterales</taxon>
        <taxon>Roseobacteraceae</taxon>
        <taxon>Celeribacter</taxon>
    </lineage>
</organism>
<dbReference type="Proteomes" id="UP000182284">
    <property type="component" value="Unassembled WGS sequence"/>
</dbReference>
<dbReference type="AlphaFoldDB" id="A0A1G7RLU2"/>
<sequence length="262" mass="30098">MTHSPRRAEEILQALRLKRPEDINLEAIAWLQGAKVDYREMDGCEACIHGRADVGRAIIAVNDAHGNLRRQRFSLAHELGHWEWHRGEHLFCAKEDIGGSKGRERGMSREKGANRFASELLMPEFMLKSALNDFKKFDMRTVRLLSDAFSVSKTAMAYRLVDLDFEPSLLASYSRGGLNWFKRSKSVGERWFLRRTLDPQSNAHDILHKGARDDISLSLMDADTWFDTEGADRYELAEQSFRVGDDEVMTLLVLKSEYMMAR</sequence>
<dbReference type="InterPro" id="IPR010359">
    <property type="entry name" value="IrrE_HExxH"/>
</dbReference>